<reference evidence="2" key="1">
    <citation type="submission" date="2014-09" db="EMBL/GenBank/DDBJ databases">
        <authorList>
            <person name="Sharma Rahul"/>
            <person name="Thines Marco"/>
        </authorList>
    </citation>
    <scope>NUCLEOTIDE SEQUENCE [LARGE SCALE GENOMIC DNA]</scope>
</reference>
<evidence type="ECO:0000313" key="1">
    <source>
        <dbReference type="EMBL" id="CEG44797.1"/>
    </source>
</evidence>
<keyword evidence="2" id="KW-1185">Reference proteome</keyword>
<dbReference type="AlphaFoldDB" id="A0A0P1AW78"/>
<dbReference type="EMBL" id="CCYD01001336">
    <property type="protein sequence ID" value="CEG44797.1"/>
    <property type="molecule type" value="Genomic_DNA"/>
</dbReference>
<dbReference type="RefSeq" id="XP_024581166.1">
    <property type="nucleotide sequence ID" value="XM_024730939.1"/>
</dbReference>
<dbReference type="GeneID" id="36396188"/>
<accession>A0A0P1AW78</accession>
<dbReference type="Proteomes" id="UP000054928">
    <property type="component" value="Unassembled WGS sequence"/>
</dbReference>
<organism evidence="1 2">
    <name type="scientific">Plasmopara halstedii</name>
    <name type="common">Downy mildew of sunflower</name>
    <dbReference type="NCBI Taxonomy" id="4781"/>
    <lineage>
        <taxon>Eukaryota</taxon>
        <taxon>Sar</taxon>
        <taxon>Stramenopiles</taxon>
        <taxon>Oomycota</taxon>
        <taxon>Peronosporomycetes</taxon>
        <taxon>Peronosporales</taxon>
        <taxon>Peronosporaceae</taxon>
        <taxon>Plasmopara</taxon>
    </lineage>
</organism>
<evidence type="ECO:0000313" key="2">
    <source>
        <dbReference type="Proteomes" id="UP000054928"/>
    </source>
</evidence>
<protein>
    <submittedName>
        <fullName evidence="1">Uncharacterized protein</fullName>
    </submittedName>
</protein>
<sequence>MGVSATRSQRVSAAFIASAGKPIIRYTFWTNTSGPTPYFPESCLSRKNERKQVLENLHRKVNELKHLQAQNPFADDPTDLPLLGPSLKKGWMNKILRLEAQIYLYFENTERFF</sequence>
<proteinExistence type="predicted"/>
<name>A0A0P1AW78_PLAHL</name>